<dbReference type="Gene3D" id="3.40.50.1580">
    <property type="entry name" value="Nucleoside phosphorylase domain"/>
    <property type="match status" value="1"/>
</dbReference>
<gene>
    <name evidence="3" type="ORF">FBEOM_5304</name>
</gene>
<dbReference type="InterPro" id="IPR035994">
    <property type="entry name" value="Nucleoside_phosphorylase_sf"/>
</dbReference>
<accession>A0A9P5DX98</accession>
<dbReference type="GO" id="GO:0003824">
    <property type="term" value="F:catalytic activity"/>
    <property type="evidence" value="ECO:0007669"/>
    <property type="project" value="InterPro"/>
</dbReference>
<dbReference type="EMBL" id="PVQB02000223">
    <property type="protein sequence ID" value="KAF4340782.1"/>
    <property type="molecule type" value="Genomic_DNA"/>
</dbReference>
<reference evidence="3" key="2">
    <citation type="submission" date="2020-02" db="EMBL/GenBank/DDBJ databases">
        <title>Identification and distribution of gene clusters putatively required for synthesis of sphingolipid metabolism inhibitors in phylogenetically diverse species of the filamentous fungus Fusarium.</title>
        <authorList>
            <person name="Kim H.-S."/>
            <person name="Busman M."/>
            <person name="Brown D.W."/>
            <person name="Divon H."/>
            <person name="Uhlig S."/>
            <person name="Proctor R.H."/>
        </authorList>
    </citation>
    <scope>NUCLEOTIDE SEQUENCE</scope>
    <source>
        <strain evidence="3">NRRL 25174</strain>
    </source>
</reference>
<sequence length="609" mass="67890">MTERPAGRDGFTVAIICALPLEAEAIHYMFDELFPNEYHKIAGDPNHYINGRIGKYNAVLVLLTSVGKAHAASAAASLKISYTNLRLALLVGICGGVPYANRDGDEVLLGDVIISNDLVRFDFGRRYPGGLFLHKASAQDRLGRSNKDLCSLLRSLQMDKCRSDLEKRAAELLCELQDAYNRLATSRRRPRGKYNYPGTAHDKLFEAHYRHQHRGNTIVCCNEAQTCELALTSLCEVCGCDEKYLVPREALIYKQELEGKGSANTQDPMIHIGPVASGDTVMKSGEDRDRVANQEKVLAFEMEGAGIWDEIPCIIIKGVSDYADSHKHKRWQDFAAAVAAASMKALLEALVQIEKPPTELQTLAQSRILQVAFMIEGQTRLGIQMPTSLLFIEALRFRFKDLGTRKIDRGECRLCGLAYRRVEESQTIQLSPNEPKQTANYKTKLEQRKASQGPPRSKPLAARDPGDEIGRYKHVQLVDVNFKFYRAEKGEQPLAQAFVKGAFRLDDLNHIAEEIAHIYGFSEPDSLAVATMAIREFSTTAETKQVPGVANRSTAADPSFRDLIATLPTFYERAEVEGRYSRLSPSTRQRLLSRQNQNGMIAPLDLAIV</sequence>
<dbReference type="PANTHER" id="PTHR46082">
    <property type="entry name" value="ATP/GTP-BINDING PROTEIN-RELATED"/>
    <property type="match status" value="1"/>
</dbReference>
<dbReference type="Pfam" id="PF01048">
    <property type="entry name" value="PNP_UDP_1"/>
    <property type="match status" value="2"/>
</dbReference>
<dbReference type="OrthoDB" id="20872at2759"/>
<feature type="compositionally biased region" description="Polar residues" evidence="1">
    <location>
        <begin position="428"/>
        <end position="441"/>
    </location>
</feature>
<feature type="region of interest" description="Disordered" evidence="1">
    <location>
        <begin position="428"/>
        <end position="466"/>
    </location>
</feature>
<evidence type="ECO:0000313" key="4">
    <source>
        <dbReference type="Proteomes" id="UP000730481"/>
    </source>
</evidence>
<organism evidence="3 4">
    <name type="scientific">Fusarium beomiforme</name>
    <dbReference type="NCBI Taxonomy" id="44412"/>
    <lineage>
        <taxon>Eukaryota</taxon>
        <taxon>Fungi</taxon>
        <taxon>Dikarya</taxon>
        <taxon>Ascomycota</taxon>
        <taxon>Pezizomycotina</taxon>
        <taxon>Sordariomycetes</taxon>
        <taxon>Hypocreomycetidae</taxon>
        <taxon>Hypocreales</taxon>
        <taxon>Nectriaceae</taxon>
        <taxon>Fusarium</taxon>
        <taxon>Fusarium burgessii species complex</taxon>
    </lineage>
</organism>
<keyword evidence="4" id="KW-1185">Reference proteome</keyword>
<reference evidence="3" key="1">
    <citation type="journal article" date="2017" name="Mycologia">
        <title>Fusarium algeriense, sp. nov., a novel toxigenic crown rot pathogen of durum wheat from Algeria is nested in the Fusarium burgessii species complex.</title>
        <authorList>
            <person name="Laraba I."/>
            <person name="Keddad A."/>
            <person name="Boureghda H."/>
            <person name="Abdallah N."/>
            <person name="Vaughan M.M."/>
            <person name="Proctor R.H."/>
            <person name="Busman M."/>
            <person name="O'Donnell K."/>
        </authorList>
    </citation>
    <scope>NUCLEOTIDE SEQUENCE</scope>
    <source>
        <strain evidence="3">NRRL 25174</strain>
    </source>
</reference>
<feature type="domain" description="Nucleoside phosphorylase" evidence="2">
    <location>
        <begin position="12"/>
        <end position="129"/>
    </location>
</feature>
<name>A0A9P5DX98_9HYPO</name>
<dbReference type="PANTHER" id="PTHR46082:SF6">
    <property type="entry name" value="AAA+ ATPASE DOMAIN-CONTAINING PROTEIN-RELATED"/>
    <property type="match status" value="1"/>
</dbReference>
<comment type="caution">
    <text evidence="3">The sequence shown here is derived from an EMBL/GenBank/DDBJ whole genome shotgun (WGS) entry which is preliminary data.</text>
</comment>
<feature type="domain" description="Nucleoside phosphorylase" evidence="2">
    <location>
        <begin position="262"/>
        <end position="349"/>
    </location>
</feature>
<evidence type="ECO:0000259" key="2">
    <source>
        <dbReference type="Pfam" id="PF01048"/>
    </source>
</evidence>
<proteinExistence type="predicted"/>
<protein>
    <recommendedName>
        <fullName evidence="2">Nucleoside phosphorylase domain-containing protein</fullName>
    </recommendedName>
</protein>
<dbReference type="Proteomes" id="UP000730481">
    <property type="component" value="Unassembled WGS sequence"/>
</dbReference>
<evidence type="ECO:0000313" key="3">
    <source>
        <dbReference type="EMBL" id="KAF4340782.1"/>
    </source>
</evidence>
<dbReference type="InterPro" id="IPR053137">
    <property type="entry name" value="NLR-like"/>
</dbReference>
<evidence type="ECO:0000256" key="1">
    <source>
        <dbReference type="SAM" id="MobiDB-lite"/>
    </source>
</evidence>
<dbReference type="InterPro" id="IPR000845">
    <property type="entry name" value="Nucleoside_phosphorylase_d"/>
</dbReference>
<dbReference type="GO" id="GO:0009116">
    <property type="term" value="P:nucleoside metabolic process"/>
    <property type="evidence" value="ECO:0007669"/>
    <property type="project" value="InterPro"/>
</dbReference>
<dbReference type="AlphaFoldDB" id="A0A9P5DX98"/>
<dbReference type="SUPFAM" id="SSF53167">
    <property type="entry name" value="Purine and uridine phosphorylases"/>
    <property type="match status" value="1"/>
</dbReference>